<proteinExistence type="predicted"/>
<evidence type="ECO:0000259" key="2">
    <source>
        <dbReference type="Pfam" id="PF10756"/>
    </source>
</evidence>
<evidence type="ECO:0000256" key="1">
    <source>
        <dbReference type="SAM" id="Phobius"/>
    </source>
</evidence>
<feature type="transmembrane region" description="Helical" evidence="1">
    <location>
        <begin position="335"/>
        <end position="354"/>
    </location>
</feature>
<gene>
    <name evidence="3" type="ORF">GCM10009549_05140</name>
</gene>
<sequence length="526" mass="56727">MSSTEDVICRLPGRRVPWFFAGLGAVGAGVAVTRLAYLGSLLDPWLVVGLALVPVGVVSLHWATVYVRGDAYGLHCRTLLRRRSVPWSDVADLRVHRYETRHGTLRRVSVLLRDGRRRRLPLPYGGSPPDEDFDAKLDALRALLRRHGAPQSGHLPVIASGTAGYGGWVRPLVWCALLLAFAGALAWNVPGVAADERAWRSAAPCAAGTSAVERGEGSRESGKDCLSTLPAVIERTDVNTPKQRSWLYFTEGRPLERVGVPREAALEFRPGDRVEVTVWRGEVREVAGEHHVWRSSPATAGAQAVGAAVLALLAGYPAALVLLRLRGRRLPDDEVLPSALPFVGVLVVTALWLLPLCHLHPTSLLTSPVAITWGAVGSSVTLGLTVLAWRATRIRTPENAGRPEDAGTPGEAGTKEKEVFLSARFLEHTDYNPHGFGTHIVLGGGEPAVVPHSGPGRFAAKRIPVERLTLTKVRRVRGGDDIVPRDWHVAELDDGGEPVRLAAAPDDLTRIIRELGLAATAESSRT</sequence>
<feature type="transmembrane region" description="Helical" evidence="1">
    <location>
        <begin position="172"/>
        <end position="189"/>
    </location>
</feature>
<feature type="transmembrane region" description="Helical" evidence="1">
    <location>
        <begin position="369"/>
        <end position="389"/>
    </location>
</feature>
<keyword evidence="1" id="KW-1133">Transmembrane helix</keyword>
<dbReference type="InterPro" id="IPR019692">
    <property type="entry name" value="CFP-6_PH"/>
</dbReference>
<accession>A0ABP3YV53</accession>
<name>A0ABP3YV53_9ACTN</name>
<protein>
    <submittedName>
        <fullName evidence="3">PH domain-containing protein</fullName>
    </submittedName>
</protein>
<dbReference type="Proteomes" id="UP001501005">
    <property type="component" value="Unassembled WGS sequence"/>
</dbReference>
<feature type="transmembrane region" description="Helical" evidence="1">
    <location>
        <begin position="45"/>
        <end position="67"/>
    </location>
</feature>
<feature type="transmembrane region" description="Helical" evidence="1">
    <location>
        <begin position="18"/>
        <end position="39"/>
    </location>
</feature>
<comment type="caution">
    <text evidence="3">The sequence shown here is derived from an EMBL/GenBank/DDBJ whole genome shotgun (WGS) entry which is preliminary data.</text>
</comment>
<dbReference type="Pfam" id="PF10756">
    <property type="entry name" value="bPH_6"/>
    <property type="match status" value="1"/>
</dbReference>
<keyword evidence="1" id="KW-0472">Membrane</keyword>
<dbReference type="RefSeq" id="WP_344046196.1">
    <property type="nucleotide sequence ID" value="NZ_BAAAHG010000002.1"/>
</dbReference>
<feature type="domain" description="Low molecular weight protein antigen 6 PH" evidence="2">
    <location>
        <begin position="70"/>
        <end position="135"/>
    </location>
</feature>
<keyword evidence="1" id="KW-0812">Transmembrane</keyword>
<keyword evidence="4" id="KW-1185">Reference proteome</keyword>
<reference evidence="4" key="1">
    <citation type="journal article" date="2019" name="Int. J. Syst. Evol. Microbiol.">
        <title>The Global Catalogue of Microorganisms (GCM) 10K type strain sequencing project: providing services to taxonomists for standard genome sequencing and annotation.</title>
        <authorList>
            <consortium name="The Broad Institute Genomics Platform"/>
            <consortium name="The Broad Institute Genome Sequencing Center for Infectious Disease"/>
            <person name="Wu L."/>
            <person name="Ma J."/>
        </authorList>
    </citation>
    <scope>NUCLEOTIDE SEQUENCE [LARGE SCALE GENOMIC DNA]</scope>
    <source>
        <strain evidence="4">JCM 10673</strain>
    </source>
</reference>
<evidence type="ECO:0000313" key="3">
    <source>
        <dbReference type="EMBL" id="GAA0902866.1"/>
    </source>
</evidence>
<organism evidence="3 4">
    <name type="scientific">Streptomyces thermoalcalitolerans</name>
    <dbReference type="NCBI Taxonomy" id="65605"/>
    <lineage>
        <taxon>Bacteria</taxon>
        <taxon>Bacillati</taxon>
        <taxon>Actinomycetota</taxon>
        <taxon>Actinomycetes</taxon>
        <taxon>Kitasatosporales</taxon>
        <taxon>Streptomycetaceae</taxon>
        <taxon>Streptomyces</taxon>
    </lineage>
</organism>
<evidence type="ECO:0000313" key="4">
    <source>
        <dbReference type="Proteomes" id="UP001501005"/>
    </source>
</evidence>
<dbReference type="EMBL" id="BAAAHG010000002">
    <property type="protein sequence ID" value="GAA0902866.1"/>
    <property type="molecule type" value="Genomic_DNA"/>
</dbReference>
<feature type="transmembrane region" description="Helical" evidence="1">
    <location>
        <begin position="300"/>
        <end position="323"/>
    </location>
</feature>